<feature type="region of interest" description="Disordered" evidence="1">
    <location>
        <begin position="18"/>
        <end position="55"/>
    </location>
</feature>
<comment type="caution">
    <text evidence="2">The sequence shown here is derived from an EMBL/GenBank/DDBJ whole genome shotgun (WGS) entry which is preliminary data.</text>
</comment>
<accession>A0A919CDR4</accession>
<keyword evidence="2" id="KW-0449">Lipoprotein</keyword>
<evidence type="ECO:0000256" key="1">
    <source>
        <dbReference type="SAM" id="MobiDB-lite"/>
    </source>
</evidence>
<gene>
    <name evidence="2" type="primary">cseA</name>
    <name evidence="2" type="ORF">GCM10010334_69060</name>
</gene>
<reference evidence="2" key="1">
    <citation type="journal article" date="2014" name="Int. J. Syst. Evol. Microbiol.">
        <title>Complete genome sequence of Corynebacterium casei LMG S-19264T (=DSM 44701T), isolated from a smear-ripened cheese.</title>
        <authorList>
            <consortium name="US DOE Joint Genome Institute (JGI-PGF)"/>
            <person name="Walter F."/>
            <person name="Albersmeier A."/>
            <person name="Kalinowski J."/>
            <person name="Ruckert C."/>
        </authorList>
    </citation>
    <scope>NUCLEOTIDE SEQUENCE</scope>
    <source>
        <strain evidence="2">JCM 4637</strain>
    </source>
</reference>
<sequence>MAGLAAVGLFGVSCSAVGTGTRDEGPARSDPVAAKVDPTPQATSSTEADAPASTVPAARMDPVELLKNDPKVSETVKRDLKPCVKDIYPVDASYGKVTGNTSDDVIVNVMTCGDAVGIGSYVFREDNGRYTNVFVAEEPAVYASIDRGDLVVTRPEYKKGDAVAFPSGEVIVTYRWMGQKFVEHDKVENNYSKAVGNGDKQGEVQSPDQDEEKKRRADPTPAATEPTGRADDTPSPEG</sequence>
<evidence type="ECO:0000313" key="3">
    <source>
        <dbReference type="Proteomes" id="UP000638353"/>
    </source>
</evidence>
<proteinExistence type="predicted"/>
<name>A0A919CDR4_9ACTN</name>
<reference evidence="2" key="2">
    <citation type="submission" date="2020-09" db="EMBL/GenBank/DDBJ databases">
        <authorList>
            <person name="Sun Q."/>
            <person name="Ohkuma M."/>
        </authorList>
    </citation>
    <scope>NUCLEOTIDE SEQUENCE</scope>
    <source>
        <strain evidence="2">JCM 4637</strain>
    </source>
</reference>
<organism evidence="2 3">
    <name type="scientific">Streptomyces finlayi</name>
    <dbReference type="NCBI Taxonomy" id="67296"/>
    <lineage>
        <taxon>Bacteria</taxon>
        <taxon>Bacillati</taxon>
        <taxon>Actinomycetota</taxon>
        <taxon>Actinomycetes</taxon>
        <taxon>Kitasatosporales</taxon>
        <taxon>Streptomycetaceae</taxon>
        <taxon>Streptomyces</taxon>
    </lineage>
</organism>
<dbReference type="AlphaFoldDB" id="A0A919CDR4"/>
<protein>
    <submittedName>
        <fullName evidence="2">Lipoprotein CseA</fullName>
    </submittedName>
</protein>
<dbReference type="Proteomes" id="UP000638353">
    <property type="component" value="Unassembled WGS sequence"/>
</dbReference>
<feature type="region of interest" description="Disordered" evidence="1">
    <location>
        <begin position="190"/>
        <end position="238"/>
    </location>
</feature>
<dbReference type="EMBL" id="BMVC01000017">
    <property type="protein sequence ID" value="GHD12201.1"/>
    <property type="molecule type" value="Genomic_DNA"/>
</dbReference>
<evidence type="ECO:0000313" key="2">
    <source>
        <dbReference type="EMBL" id="GHD12201.1"/>
    </source>
</evidence>